<feature type="compositionally biased region" description="Basic and acidic residues" evidence="10">
    <location>
        <begin position="11"/>
        <end position="22"/>
    </location>
</feature>
<dbReference type="GO" id="GO:0061024">
    <property type="term" value="P:membrane organization"/>
    <property type="evidence" value="ECO:0007669"/>
    <property type="project" value="TreeGrafter"/>
</dbReference>
<dbReference type="GO" id="GO:0005635">
    <property type="term" value="C:nuclear envelope"/>
    <property type="evidence" value="ECO:0007669"/>
    <property type="project" value="UniProtKB-SubCell"/>
</dbReference>
<keyword evidence="6 11" id="KW-0472">Membrane</keyword>
<evidence type="ECO:0000256" key="4">
    <source>
        <dbReference type="ARBA" id="ARBA00022692"/>
    </source>
</evidence>
<dbReference type="Proteomes" id="UP000565207">
    <property type="component" value="Unassembled WGS sequence"/>
</dbReference>
<dbReference type="GO" id="GO:0001671">
    <property type="term" value="F:ATPase activator activity"/>
    <property type="evidence" value="ECO:0007669"/>
    <property type="project" value="InterPro"/>
</dbReference>
<feature type="compositionally biased region" description="Basic and acidic residues" evidence="10">
    <location>
        <begin position="88"/>
        <end position="104"/>
    </location>
</feature>
<organism evidence="13 14">
    <name type="scientific">Pedionomus torquatus</name>
    <name type="common">Plains-wanderer</name>
    <dbReference type="NCBI Taxonomy" id="227192"/>
    <lineage>
        <taxon>Eukaryota</taxon>
        <taxon>Metazoa</taxon>
        <taxon>Chordata</taxon>
        <taxon>Craniata</taxon>
        <taxon>Vertebrata</taxon>
        <taxon>Euteleostomi</taxon>
        <taxon>Archelosauria</taxon>
        <taxon>Archosauria</taxon>
        <taxon>Dinosauria</taxon>
        <taxon>Saurischia</taxon>
        <taxon>Theropoda</taxon>
        <taxon>Coelurosauria</taxon>
        <taxon>Aves</taxon>
        <taxon>Neognathae</taxon>
        <taxon>Neoaves</taxon>
        <taxon>Charadriiformes</taxon>
        <taxon>Pedionomidae</taxon>
        <taxon>Pedionomus</taxon>
    </lineage>
</organism>
<evidence type="ECO:0000256" key="2">
    <source>
        <dbReference type="ARBA" id="ARBA00007860"/>
    </source>
</evidence>
<feature type="non-terminal residue" evidence="13">
    <location>
        <position position="1"/>
    </location>
</feature>
<feature type="region of interest" description="Disordered" evidence="10">
    <location>
        <begin position="57"/>
        <end position="105"/>
    </location>
</feature>
<feature type="non-terminal residue" evidence="13">
    <location>
        <position position="501"/>
    </location>
</feature>
<evidence type="ECO:0000256" key="10">
    <source>
        <dbReference type="SAM" id="MobiDB-lite"/>
    </source>
</evidence>
<keyword evidence="5 11" id="KW-1133">Transmembrane helix</keyword>
<evidence type="ECO:0000313" key="14">
    <source>
        <dbReference type="Proteomes" id="UP000565207"/>
    </source>
</evidence>
<evidence type="ECO:0000256" key="6">
    <source>
        <dbReference type="ARBA" id="ARBA00023136"/>
    </source>
</evidence>
<accession>A0A7K6N6R4</accession>
<evidence type="ECO:0000256" key="5">
    <source>
        <dbReference type="ARBA" id="ARBA00022989"/>
    </source>
</evidence>
<evidence type="ECO:0000256" key="8">
    <source>
        <dbReference type="ARBA" id="ARBA00023242"/>
    </source>
</evidence>
<feature type="region of interest" description="Disordered" evidence="10">
    <location>
        <begin position="179"/>
        <end position="221"/>
    </location>
</feature>
<protein>
    <submittedName>
        <fullName evidence="13">TOIP2 protein</fullName>
    </submittedName>
</protein>
<evidence type="ECO:0000256" key="3">
    <source>
        <dbReference type="ARBA" id="ARBA00022553"/>
    </source>
</evidence>
<keyword evidence="14" id="KW-1185">Reference proteome</keyword>
<feature type="transmembrane region" description="Helical" evidence="11">
    <location>
        <begin position="243"/>
        <end position="266"/>
    </location>
</feature>
<evidence type="ECO:0000259" key="12">
    <source>
        <dbReference type="Pfam" id="PF05609"/>
    </source>
</evidence>
<evidence type="ECO:0000256" key="7">
    <source>
        <dbReference type="ARBA" id="ARBA00023180"/>
    </source>
</evidence>
<comment type="caution">
    <text evidence="13">The sequence shown here is derived from an EMBL/GenBank/DDBJ whole genome shotgun (WGS) entry which is preliminary data.</text>
</comment>
<evidence type="ECO:0000256" key="1">
    <source>
        <dbReference type="ARBA" id="ARBA00004259"/>
    </source>
</evidence>
<proteinExistence type="inferred from homology"/>
<feature type="domain" description="Torsin-1A-interacting protein 1/2 AAA+ activator" evidence="12">
    <location>
        <begin position="267"/>
        <end position="495"/>
    </location>
</feature>
<name>A0A7K6N6R4_PEDTO</name>
<keyword evidence="7" id="KW-0325">Glycoprotein</keyword>
<dbReference type="InterPro" id="IPR046753">
    <property type="entry name" value="TOIP1/2_C"/>
</dbReference>
<comment type="similarity">
    <text evidence="2">Belongs to the TOR1AIP family.</text>
</comment>
<dbReference type="PANTHER" id="PTHR18843:SF2">
    <property type="entry name" value="TORSIN-1A-INTERACTING PROTEIN 2"/>
    <property type="match status" value="1"/>
</dbReference>
<keyword evidence="8" id="KW-0539">Nucleus</keyword>
<comment type="subcellular location">
    <subcellularLocation>
        <location evidence="9">Endomembrane system</location>
        <topology evidence="9">Single-pass membrane protein</topology>
    </subcellularLocation>
    <subcellularLocation>
        <location evidence="1">Nucleus envelope</location>
    </subcellularLocation>
</comment>
<feature type="region of interest" description="Disordered" evidence="10">
    <location>
        <begin position="1"/>
        <end position="45"/>
    </location>
</feature>
<keyword evidence="3" id="KW-0597">Phosphoprotein</keyword>
<dbReference type="PANTHER" id="PTHR18843">
    <property type="entry name" value="TORSIN-1A-INTERACTING PROTEIN"/>
    <property type="match status" value="1"/>
</dbReference>
<dbReference type="GO" id="GO:0016020">
    <property type="term" value="C:membrane"/>
    <property type="evidence" value="ECO:0007669"/>
    <property type="project" value="TreeGrafter"/>
</dbReference>
<sequence length="501" mass="56031">ILIPTAGQAQDEVKRTAEHPVHQETNQETCEHHSHSRCPHTTYTPAEDSLVHKTLNAGRGKKAMSNSAVPTAEEKVHQETEVSLPEPGKTRDGISERPQKEDSLSKAWLLHVKTDSKVGSPVNQENGEDQRRSIEYERYCTAEDNASSRSKSLCSDSKFTHSDVTATEDITKGLVAEKCSSSPLEDREPAEHIEQETQDSRSQGTLRNRYGTQGHTAPKPEAQSCLQNITIQNTGQEKAKEFLLLKGLVIMGFILLSFCIFCFGNLTSKVQQAPRNPTVEAFLSQFNQLQHKFPGQSPHLWLRGRKFLQKHLNASHHTQPAIIIFTAARKGERTLQCLSTHVADTYSAALHAGIVQINGTDKSRLQSDRAKLEVDSELNLAFQEGSRAAVIHRFELLPAGATLIFYKYCDHESAAFKDVALLLTVLLDEEMLETHISPQQVEERVRDFLWAKFTNTRTPSSYDHMDSDKLSGLWSRISHLVLPIHPVQTIEKGGCQVHTQP</sequence>
<feature type="compositionally biased region" description="Basic and acidic residues" evidence="10">
    <location>
        <begin position="184"/>
        <end position="199"/>
    </location>
</feature>
<dbReference type="EMBL" id="VZRU01004506">
    <property type="protein sequence ID" value="NWW44981.1"/>
    <property type="molecule type" value="Genomic_DNA"/>
</dbReference>
<dbReference type="InterPro" id="IPR038599">
    <property type="entry name" value="LAP1C-like_C_sf"/>
</dbReference>
<dbReference type="AlphaFoldDB" id="A0A7K6N6R4"/>
<dbReference type="InterPro" id="IPR008662">
    <property type="entry name" value="TOIP1/2"/>
</dbReference>
<gene>
    <name evidence="13" type="primary">Tor1aip2</name>
    <name evidence="13" type="ORF">PEDTOR_R08527</name>
</gene>
<evidence type="ECO:0000313" key="13">
    <source>
        <dbReference type="EMBL" id="NWW44981.1"/>
    </source>
</evidence>
<dbReference type="Gene3D" id="3.40.50.12190">
    <property type="match status" value="1"/>
</dbReference>
<feature type="compositionally biased region" description="Polar residues" evidence="10">
    <location>
        <begin position="200"/>
        <end position="215"/>
    </location>
</feature>
<keyword evidence="4 11" id="KW-0812">Transmembrane</keyword>
<evidence type="ECO:0000256" key="11">
    <source>
        <dbReference type="SAM" id="Phobius"/>
    </source>
</evidence>
<reference evidence="13 14" key="1">
    <citation type="submission" date="2019-09" db="EMBL/GenBank/DDBJ databases">
        <title>Bird 10,000 Genomes (B10K) Project - Family phase.</title>
        <authorList>
            <person name="Zhang G."/>
        </authorList>
    </citation>
    <scope>NUCLEOTIDE SEQUENCE [LARGE SCALE GENOMIC DNA]</scope>
    <source>
        <strain evidence="13">B10K-DU-029-80</strain>
        <tissue evidence="13">Muscle</tissue>
    </source>
</reference>
<dbReference type="Pfam" id="PF05609">
    <property type="entry name" value="LAP1_C"/>
    <property type="match status" value="1"/>
</dbReference>
<evidence type="ECO:0000256" key="9">
    <source>
        <dbReference type="ARBA" id="ARBA00037847"/>
    </source>
</evidence>